<dbReference type="OrthoDB" id="7876889at2"/>
<evidence type="ECO:0000259" key="2">
    <source>
        <dbReference type="Pfam" id="PF05239"/>
    </source>
</evidence>
<dbReference type="InterPro" id="IPR027275">
    <property type="entry name" value="PRC-brl_dom"/>
</dbReference>
<organism evidence="3 4">
    <name type="scientific">Rubrimonas cliftonensis</name>
    <dbReference type="NCBI Taxonomy" id="89524"/>
    <lineage>
        <taxon>Bacteria</taxon>
        <taxon>Pseudomonadati</taxon>
        <taxon>Pseudomonadota</taxon>
        <taxon>Alphaproteobacteria</taxon>
        <taxon>Rhodobacterales</taxon>
        <taxon>Paracoccaceae</taxon>
        <taxon>Rubrimonas</taxon>
    </lineage>
</organism>
<name>A0A1H4CGJ3_9RHOB</name>
<proteinExistence type="predicted"/>
<evidence type="ECO:0000313" key="4">
    <source>
        <dbReference type="Proteomes" id="UP000198703"/>
    </source>
</evidence>
<feature type="chain" id="PRO_5011450799" evidence="1">
    <location>
        <begin position="20"/>
        <end position="261"/>
    </location>
</feature>
<evidence type="ECO:0000256" key="1">
    <source>
        <dbReference type="SAM" id="SignalP"/>
    </source>
</evidence>
<keyword evidence="4" id="KW-1185">Reference proteome</keyword>
<reference evidence="3 4" key="1">
    <citation type="submission" date="2016-10" db="EMBL/GenBank/DDBJ databases">
        <authorList>
            <person name="de Groot N.N."/>
        </authorList>
    </citation>
    <scope>NUCLEOTIDE SEQUENCE [LARGE SCALE GENOMIC DNA]</scope>
    <source>
        <strain evidence="3 4">DSM 15345</strain>
    </source>
</reference>
<dbReference type="SUPFAM" id="SSF50346">
    <property type="entry name" value="PRC-barrel domain"/>
    <property type="match status" value="2"/>
</dbReference>
<dbReference type="PANTHER" id="PTHR36505">
    <property type="entry name" value="BLR1072 PROTEIN"/>
    <property type="match status" value="1"/>
</dbReference>
<dbReference type="STRING" id="89524.SAMN05444370_10766"/>
<dbReference type="EMBL" id="FNQM01000007">
    <property type="protein sequence ID" value="SEA59531.1"/>
    <property type="molecule type" value="Genomic_DNA"/>
</dbReference>
<protein>
    <submittedName>
        <fullName evidence="3">PRC-barrel domain-containing protein</fullName>
    </submittedName>
</protein>
<feature type="signal peptide" evidence="1">
    <location>
        <begin position="1"/>
        <end position="19"/>
    </location>
</feature>
<dbReference type="RefSeq" id="WP_093254008.1">
    <property type="nucleotide sequence ID" value="NZ_FNQM01000007.1"/>
</dbReference>
<keyword evidence="1" id="KW-0732">Signal</keyword>
<dbReference type="InterPro" id="IPR011033">
    <property type="entry name" value="PRC_barrel-like_sf"/>
</dbReference>
<dbReference type="PANTHER" id="PTHR36505:SF1">
    <property type="entry name" value="BLR1072 PROTEIN"/>
    <property type="match status" value="1"/>
</dbReference>
<dbReference type="Pfam" id="PF05239">
    <property type="entry name" value="PRC"/>
    <property type="match status" value="2"/>
</dbReference>
<dbReference type="Gene3D" id="2.30.30.240">
    <property type="entry name" value="PRC-barrel domain"/>
    <property type="match status" value="2"/>
</dbReference>
<feature type="domain" description="PRC-barrel" evidence="2">
    <location>
        <begin position="176"/>
        <end position="233"/>
    </location>
</feature>
<evidence type="ECO:0000313" key="3">
    <source>
        <dbReference type="EMBL" id="SEA59531.1"/>
    </source>
</evidence>
<sequence length="261" mass="27796">MKRLLITTALVGLIGGAGAAQTQGGYVTAVSSGEMMASELIGARVEAADFEGDAATYAESADAVWSDIGEINDLIVSRDGEVRGVLVDVGGFLGIGEKPVGLEMSALNFLMRDEGEDFRIVVDRSRQMLEDAPEFGDDAARVGTMNSAMNRDAGRETAGHAMSDGWMTVEKAGLTAEELEGVRVHGANDDDIGEISDIVLTDGGEVRSVVLDVGGFLGMGEHRVEMPFEEVDILRESDGDDYRARVNASLERLKTMPNYEG</sequence>
<dbReference type="Proteomes" id="UP000198703">
    <property type="component" value="Unassembled WGS sequence"/>
</dbReference>
<feature type="domain" description="PRC-barrel" evidence="2">
    <location>
        <begin position="67"/>
        <end position="117"/>
    </location>
</feature>
<dbReference type="AlphaFoldDB" id="A0A1H4CGJ3"/>
<accession>A0A1H4CGJ3</accession>
<gene>
    <name evidence="3" type="ORF">SAMN05444370_10766</name>
</gene>